<dbReference type="SUPFAM" id="SSF52096">
    <property type="entry name" value="ClpP/crotonase"/>
    <property type="match status" value="1"/>
</dbReference>
<feature type="binding site" evidence="5">
    <location>
        <position position="47"/>
    </location>
    <ligand>
        <name>Zn(2+)</name>
        <dbReference type="ChEBI" id="CHEBI:29105"/>
    </ligand>
</feature>
<comment type="pathway">
    <text evidence="5">Lipid metabolism; malonyl-CoA biosynthesis; malonyl-CoA from acetyl-CoA: step 1/1.</text>
</comment>
<dbReference type="AlphaFoldDB" id="A0A0R2JG46"/>
<keyword evidence="1 5" id="KW-0444">Lipid biosynthesis</keyword>
<keyword evidence="5" id="KW-0862">Zinc</keyword>
<dbReference type="GO" id="GO:0016743">
    <property type="term" value="F:carboxyl- or carbamoyltransferase activity"/>
    <property type="evidence" value="ECO:0007669"/>
    <property type="project" value="UniProtKB-UniRule"/>
</dbReference>
<keyword evidence="5" id="KW-0275">Fatty acid biosynthesis</keyword>
<dbReference type="GO" id="GO:0008270">
    <property type="term" value="F:zinc ion binding"/>
    <property type="evidence" value="ECO:0007669"/>
    <property type="project" value="UniProtKB-UniRule"/>
</dbReference>
<feature type="domain" description="CoA carboxyltransferase N-terminal" evidence="6">
    <location>
        <begin position="22"/>
        <end position="276"/>
    </location>
</feature>
<keyword evidence="3 5" id="KW-0863">Zinc-finger</keyword>
<keyword evidence="5" id="KW-0547">Nucleotide-binding</keyword>
<dbReference type="InterPro" id="IPR029045">
    <property type="entry name" value="ClpP/crotonase-like_dom_sf"/>
</dbReference>
<protein>
    <recommendedName>
        <fullName evidence="5">Acetyl-coenzyme A carboxylase carboxyl transferase subunit beta</fullName>
        <shortName evidence="5">ACCase subunit beta</shortName>
        <shortName evidence="5">Acetyl-CoA carboxylase carboxyltransferase subunit beta</shortName>
        <ecNumber evidence="5">2.1.3.15</ecNumber>
    </recommendedName>
</protein>
<dbReference type="RefSeq" id="WP_057788579.1">
    <property type="nucleotide sequence ID" value="NZ_JQCD01000030.1"/>
</dbReference>
<evidence type="ECO:0000256" key="1">
    <source>
        <dbReference type="ARBA" id="ARBA00022516"/>
    </source>
</evidence>
<evidence type="ECO:0000313" key="7">
    <source>
        <dbReference type="EMBL" id="KRN76334.1"/>
    </source>
</evidence>
<dbReference type="STRING" id="1620.IV67_GL000910"/>
<comment type="catalytic activity">
    <reaction evidence="5">
        <text>N(6)-carboxybiotinyl-L-lysyl-[protein] + acetyl-CoA = N(6)-biotinyl-L-lysyl-[protein] + malonyl-CoA</text>
        <dbReference type="Rhea" id="RHEA:54728"/>
        <dbReference type="Rhea" id="RHEA-COMP:10505"/>
        <dbReference type="Rhea" id="RHEA-COMP:10506"/>
        <dbReference type="ChEBI" id="CHEBI:57288"/>
        <dbReference type="ChEBI" id="CHEBI:57384"/>
        <dbReference type="ChEBI" id="CHEBI:83144"/>
        <dbReference type="ChEBI" id="CHEBI:83145"/>
        <dbReference type="EC" id="2.1.3.15"/>
    </reaction>
</comment>
<keyword evidence="2 5" id="KW-0808">Transferase</keyword>
<accession>A0A0R2JG46</accession>
<evidence type="ECO:0000256" key="5">
    <source>
        <dbReference type="HAMAP-Rule" id="MF_01395"/>
    </source>
</evidence>
<dbReference type="Proteomes" id="UP000051673">
    <property type="component" value="Unassembled WGS sequence"/>
</dbReference>
<evidence type="ECO:0000259" key="6">
    <source>
        <dbReference type="PROSITE" id="PS50980"/>
    </source>
</evidence>
<dbReference type="PRINTS" id="PR01070">
    <property type="entry name" value="ACCCTRFRASEB"/>
</dbReference>
<dbReference type="UniPathway" id="UPA00655">
    <property type="reaction ID" value="UER00711"/>
</dbReference>
<gene>
    <name evidence="5" type="primary">accD</name>
    <name evidence="7" type="ORF">IV67_GL000910</name>
</gene>
<comment type="cofactor">
    <cofactor evidence="5">
        <name>Zn(2+)</name>
        <dbReference type="ChEBI" id="CHEBI:29105"/>
    </cofactor>
    <text evidence="5">Binds 1 zinc ion per subunit.</text>
</comment>
<comment type="function">
    <text evidence="5">Component of the acetyl coenzyme A carboxylase (ACC) complex. Biotin carboxylase (BC) catalyzes the carboxylation of biotin on its carrier protein (BCCP) and then the CO(2) group is transferred by the transcarboxylase to acetyl-CoA to form malonyl-CoA.</text>
</comment>
<feature type="binding site" evidence="5">
    <location>
        <position position="44"/>
    </location>
    <ligand>
        <name>Zn(2+)</name>
        <dbReference type="ChEBI" id="CHEBI:29105"/>
    </ligand>
</feature>
<dbReference type="InterPro" id="IPR000438">
    <property type="entry name" value="Acetyl_CoA_COase_Trfase_b_su"/>
</dbReference>
<keyword evidence="5" id="KW-0479">Metal-binding</keyword>
<dbReference type="EC" id="2.1.3.15" evidence="5"/>
<dbReference type="InterPro" id="IPR034733">
    <property type="entry name" value="AcCoA_carboxyl_beta"/>
</dbReference>
<keyword evidence="5" id="KW-0963">Cytoplasm</keyword>
<dbReference type="PATRIC" id="fig|1620.3.peg.926"/>
<dbReference type="EMBL" id="JQCD01000030">
    <property type="protein sequence ID" value="KRN76334.1"/>
    <property type="molecule type" value="Genomic_DNA"/>
</dbReference>
<reference evidence="7 8" key="1">
    <citation type="journal article" date="2015" name="Genome Announc.">
        <title>Expanding the biotechnology potential of lactobacilli through comparative genomics of 213 strains and associated genera.</title>
        <authorList>
            <person name="Sun Z."/>
            <person name="Harris H.M."/>
            <person name="McCann A."/>
            <person name="Guo C."/>
            <person name="Argimon S."/>
            <person name="Zhang W."/>
            <person name="Yang X."/>
            <person name="Jeffery I.B."/>
            <person name="Cooney J.C."/>
            <person name="Kagawa T.F."/>
            <person name="Liu W."/>
            <person name="Song Y."/>
            <person name="Salvetti E."/>
            <person name="Wrobel A."/>
            <person name="Rasinkangas P."/>
            <person name="Parkhill J."/>
            <person name="Rea M.C."/>
            <person name="O'Sullivan O."/>
            <person name="Ritari J."/>
            <person name="Douillard F.P."/>
            <person name="Paul Ross R."/>
            <person name="Yang R."/>
            <person name="Briner A.E."/>
            <person name="Felis G.E."/>
            <person name="de Vos W.M."/>
            <person name="Barrangou R."/>
            <person name="Klaenhammer T.R."/>
            <person name="Caufield P.W."/>
            <person name="Cui Y."/>
            <person name="Zhang H."/>
            <person name="O'Toole P.W."/>
        </authorList>
    </citation>
    <scope>NUCLEOTIDE SEQUENCE [LARGE SCALE GENOMIC DNA]</scope>
    <source>
        <strain evidence="7 8">DSM 20014</strain>
    </source>
</reference>
<feature type="binding site" evidence="5">
    <location>
        <position position="26"/>
    </location>
    <ligand>
        <name>Zn(2+)</name>
        <dbReference type="ChEBI" id="CHEBI:29105"/>
    </ligand>
</feature>
<evidence type="ECO:0000256" key="2">
    <source>
        <dbReference type="ARBA" id="ARBA00022679"/>
    </source>
</evidence>
<dbReference type="GO" id="GO:2001295">
    <property type="term" value="P:malonyl-CoA biosynthetic process"/>
    <property type="evidence" value="ECO:0007669"/>
    <property type="project" value="UniProtKB-UniRule"/>
</dbReference>
<keyword evidence="8" id="KW-1185">Reference proteome</keyword>
<evidence type="ECO:0000313" key="8">
    <source>
        <dbReference type="Proteomes" id="UP000051673"/>
    </source>
</evidence>
<sequence>MGAVHQFKNEPSDAAKKVPDGLFVDCPYCHTHFYEKQLGAYKECPECGYAFRLTAQERIDQLVDADTFVEMDAHLSLQNPSFPGYSEKLHKAQRATQMRDAVMTGLAEVQGQKIALGVMDSHFVMGSLGTIVGEKITRLFEKALQEHLPVVLFTASGGARMQEGIQSLMQMAKISGALARFQQAGLFYLVVLTDPTTGGVTASFAMDGDVTLAESHALIGFAGRRVIEQTLHEKLPDDFQRAESLQKQGFVDAIIKRPDLADTIAKLVRMHQRKEV</sequence>
<comment type="subcellular location">
    <subcellularLocation>
        <location evidence="5">Cytoplasm</location>
    </subcellularLocation>
</comment>
<dbReference type="GO" id="GO:0003989">
    <property type="term" value="F:acetyl-CoA carboxylase activity"/>
    <property type="evidence" value="ECO:0007669"/>
    <property type="project" value="InterPro"/>
</dbReference>
<dbReference type="PANTHER" id="PTHR42995">
    <property type="entry name" value="ACETYL-COENZYME A CARBOXYLASE CARBOXYL TRANSFERASE SUBUNIT BETA, CHLOROPLASTIC"/>
    <property type="match status" value="1"/>
</dbReference>
<comment type="caution">
    <text evidence="7">The sequence shown here is derived from an EMBL/GenBank/DDBJ whole genome shotgun (WGS) entry which is preliminary data.</text>
</comment>
<dbReference type="InterPro" id="IPR011762">
    <property type="entry name" value="COA_CT_N"/>
</dbReference>
<keyword evidence="5" id="KW-0276">Fatty acid metabolism</keyword>
<dbReference type="GO" id="GO:0005524">
    <property type="term" value="F:ATP binding"/>
    <property type="evidence" value="ECO:0007669"/>
    <property type="project" value="UniProtKB-KW"/>
</dbReference>
<dbReference type="Pfam" id="PF01039">
    <property type="entry name" value="Carboxyl_trans"/>
    <property type="match status" value="1"/>
</dbReference>
<dbReference type="PANTHER" id="PTHR42995:SF5">
    <property type="entry name" value="ACETYL-COENZYME A CARBOXYLASE CARBOXYL TRANSFERASE SUBUNIT BETA, CHLOROPLASTIC"/>
    <property type="match status" value="1"/>
</dbReference>
<dbReference type="GO" id="GO:0006633">
    <property type="term" value="P:fatty acid biosynthetic process"/>
    <property type="evidence" value="ECO:0007669"/>
    <property type="project" value="UniProtKB-KW"/>
</dbReference>
<dbReference type="HAMAP" id="MF_01395">
    <property type="entry name" value="AcetylCoA_CT_beta"/>
    <property type="match status" value="1"/>
</dbReference>
<dbReference type="NCBIfam" id="TIGR00515">
    <property type="entry name" value="accD"/>
    <property type="match status" value="1"/>
</dbReference>
<dbReference type="PROSITE" id="PS50980">
    <property type="entry name" value="COA_CT_NTER"/>
    <property type="match status" value="1"/>
</dbReference>
<comment type="caution">
    <text evidence="5">Lacks conserved residue(s) required for the propagation of feature annotation.</text>
</comment>
<name>A0A0R2JG46_9LACO</name>
<evidence type="ECO:0000256" key="3">
    <source>
        <dbReference type="ARBA" id="ARBA00022771"/>
    </source>
</evidence>
<dbReference type="OrthoDB" id="9772975at2"/>
<dbReference type="GO" id="GO:0009317">
    <property type="term" value="C:acetyl-CoA carboxylase complex"/>
    <property type="evidence" value="ECO:0007669"/>
    <property type="project" value="InterPro"/>
</dbReference>
<feature type="binding site" evidence="5">
    <location>
        <position position="29"/>
    </location>
    <ligand>
        <name>Zn(2+)</name>
        <dbReference type="ChEBI" id="CHEBI:29105"/>
    </ligand>
</feature>
<keyword evidence="5" id="KW-0067">ATP-binding</keyword>
<dbReference type="Gene3D" id="3.90.226.10">
    <property type="entry name" value="2-enoyl-CoA Hydratase, Chain A, domain 1"/>
    <property type="match status" value="1"/>
</dbReference>
<comment type="similarity">
    <text evidence="5">Belongs to the AccD/PCCB family.</text>
</comment>
<comment type="subunit">
    <text evidence="5">Acetyl-CoA carboxylase is a heterohexamer composed of biotin carboxyl carrier protein (AccB), biotin carboxylase (AccC) and two subunits each of ACCase subunit alpha (AccA) and ACCase subunit beta (AccD).</text>
</comment>
<organism evidence="7 8">
    <name type="scientific">Weissella minor</name>
    <dbReference type="NCBI Taxonomy" id="1620"/>
    <lineage>
        <taxon>Bacteria</taxon>
        <taxon>Bacillati</taxon>
        <taxon>Bacillota</taxon>
        <taxon>Bacilli</taxon>
        <taxon>Lactobacillales</taxon>
        <taxon>Lactobacillaceae</taxon>
        <taxon>Weissella</taxon>
    </lineage>
</organism>
<proteinExistence type="inferred from homology"/>
<keyword evidence="4 5" id="KW-0443">Lipid metabolism</keyword>
<evidence type="ECO:0000256" key="4">
    <source>
        <dbReference type="ARBA" id="ARBA00023098"/>
    </source>
</evidence>